<evidence type="ECO:0000256" key="3">
    <source>
        <dbReference type="ARBA" id="ARBA00023002"/>
    </source>
</evidence>
<comment type="cofactor">
    <cofactor evidence="1">
        <name>FMN</name>
        <dbReference type="ChEBI" id="CHEBI:58210"/>
    </cofactor>
</comment>
<dbReference type="Proteomes" id="UP000637002">
    <property type="component" value="Unassembled WGS sequence"/>
</dbReference>
<reference evidence="5" key="2">
    <citation type="submission" date="2020-09" db="EMBL/GenBank/DDBJ databases">
        <authorList>
            <person name="Sun Q."/>
            <person name="Zhou Y."/>
        </authorList>
    </citation>
    <scope>NUCLEOTIDE SEQUENCE</scope>
    <source>
        <strain evidence="5">CGMCC 1.12919</strain>
    </source>
</reference>
<accession>A0A916U9R2</accession>
<evidence type="ECO:0000256" key="1">
    <source>
        <dbReference type="ARBA" id="ARBA00001917"/>
    </source>
</evidence>
<protein>
    <submittedName>
        <fullName evidence="5">Alkene reductase</fullName>
    </submittedName>
</protein>
<organism evidence="5 6">
    <name type="scientific">Chelatococcus reniformis</name>
    <dbReference type="NCBI Taxonomy" id="1494448"/>
    <lineage>
        <taxon>Bacteria</taxon>
        <taxon>Pseudomonadati</taxon>
        <taxon>Pseudomonadota</taxon>
        <taxon>Alphaproteobacteria</taxon>
        <taxon>Hyphomicrobiales</taxon>
        <taxon>Chelatococcaceae</taxon>
        <taxon>Chelatococcus</taxon>
    </lineage>
</organism>
<dbReference type="CDD" id="cd02933">
    <property type="entry name" value="OYE_like_FMN"/>
    <property type="match status" value="1"/>
</dbReference>
<comment type="similarity">
    <text evidence="2">Belongs to the NADH:flavin oxidoreductase/NADH oxidase family.</text>
</comment>
<dbReference type="GO" id="GO:0016628">
    <property type="term" value="F:oxidoreductase activity, acting on the CH-CH group of donors, NAD or NADP as acceptor"/>
    <property type="evidence" value="ECO:0007669"/>
    <property type="project" value="UniProtKB-ARBA"/>
</dbReference>
<evidence type="ECO:0000313" key="5">
    <source>
        <dbReference type="EMBL" id="GGC64970.1"/>
    </source>
</evidence>
<comment type="caution">
    <text evidence="5">The sequence shown here is derived from an EMBL/GenBank/DDBJ whole genome shotgun (WGS) entry which is preliminary data.</text>
</comment>
<dbReference type="InterPro" id="IPR001155">
    <property type="entry name" value="OxRdtase_FMN_N"/>
</dbReference>
<evidence type="ECO:0000256" key="2">
    <source>
        <dbReference type="ARBA" id="ARBA00005979"/>
    </source>
</evidence>
<dbReference type="InterPro" id="IPR045247">
    <property type="entry name" value="Oye-like"/>
</dbReference>
<reference evidence="5" key="1">
    <citation type="journal article" date="2014" name="Int. J. Syst. Evol. Microbiol.">
        <title>Complete genome sequence of Corynebacterium casei LMG S-19264T (=DSM 44701T), isolated from a smear-ripened cheese.</title>
        <authorList>
            <consortium name="US DOE Joint Genome Institute (JGI-PGF)"/>
            <person name="Walter F."/>
            <person name="Albersmeier A."/>
            <person name="Kalinowski J."/>
            <person name="Ruckert C."/>
        </authorList>
    </citation>
    <scope>NUCLEOTIDE SEQUENCE</scope>
    <source>
        <strain evidence="5">CGMCC 1.12919</strain>
    </source>
</reference>
<feature type="domain" description="NADH:flavin oxidoreductase/NADH oxidase N-terminal" evidence="4">
    <location>
        <begin position="8"/>
        <end position="341"/>
    </location>
</feature>
<dbReference type="PANTHER" id="PTHR22893:SF91">
    <property type="entry name" value="NADPH DEHYDROGENASE 2-RELATED"/>
    <property type="match status" value="1"/>
</dbReference>
<keyword evidence="3" id="KW-0560">Oxidoreductase</keyword>
<proteinExistence type="inferred from homology"/>
<gene>
    <name evidence="5" type="ORF">GCM10010994_24480</name>
</gene>
<dbReference type="EMBL" id="BMGG01000004">
    <property type="protein sequence ID" value="GGC64970.1"/>
    <property type="molecule type" value="Genomic_DNA"/>
</dbReference>
<dbReference type="Gene3D" id="3.20.20.70">
    <property type="entry name" value="Aldolase class I"/>
    <property type="match status" value="1"/>
</dbReference>
<dbReference type="GO" id="GO:0010181">
    <property type="term" value="F:FMN binding"/>
    <property type="evidence" value="ECO:0007669"/>
    <property type="project" value="InterPro"/>
</dbReference>
<dbReference type="SUPFAM" id="SSF51395">
    <property type="entry name" value="FMN-linked oxidoreductases"/>
    <property type="match status" value="1"/>
</dbReference>
<name>A0A916U9R2_9HYPH</name>
<dbReference type="AlphaFoldDB" id="A0A916U9R2"/>
<evidence type="ECO:0000259" key="4">
    <source>
        <dbReference type="Pfam" id="PF00724"/>
    </source>
</evidence>
<sequence>MAAAASRLFEPIEVGAWTLRNRMAMAPLTRSRADSEGLPSDLHATYYGQRAGAGLIVAEATQISPEGQGYLRTPGIYSEAQIGAWRRVTDAVHRGGGTIVLQLWHVGRIAHPANRIVAAPPVGPSPIAAAGTIFTPDGLVPFPTPRALATDVCARVADDYAAAARNALRAGFDGVEIHGANGYLLDAFLHDGSNRRDDRYGGSVENRTRLLVEVVEAVAAAIGADRTGARLSPFGSFNDASDSDPAALFDHVIRRLDRLDIAYLHVIKPEVSGDRSAGPDGSVVDVPRFARQRFAGRLIVAGGYDKAAAERELAAGTADLVAFGRAFIANPDLPERLKVGAALTAADRTTFYTPGPKGYIDYPALGGA</sequence>
<evidence type="ECO:0000313" key="6">
    <source>
        <dbReference type="Proteomes" id="UP000637002"/>
    </source>
</evidence>
<dbReference type="PANTHER" id="PTHR22893">
    <property type="entry name" value="NADH OXIDOREDUCTASE-RELATED"/>
    <property type="match status" value="1"/>
</dbReference>
<dbReference type="RefSeq" id="WP_188609447.1">
    <property type="nucleotide sequence ID" value="NZ_BMGG01000004.1"/>
</dbReference>
<dbReference type="InterPro" id="IPR013785">
    <property type="entry name" value="Aldolase_TIM"/>
</dbReference>
<keyword evidence="6" id="KW-1185">Reference proteome</keyword>
<dbReference type="Pfam" id="PF00724">
    <property type="entry name" value="Oxidored_FMN"/>
    <property type="match status" value="1"/>
</dbReference>
<dbReference type="GO" id="GO:0005829">
    <property type="term" value="C:cytosol"/>
    <property type="evidence" value="ECO:0007669"/>
    <property type="project" value="UniProtKB-ARBA"/>
</dbReference>
<dbReference type="FunFam" id="3.20.20.70:FF:000059">
    <property type="entry name" value="N-ethylmaleimide reductase, FMN-linked"/>
    <property type="match status" value="1"/>
</dbReference>